<name>A0A8S4QEU9_9NEOP</name>
<keyword evidence="4" id="KW-1185">Reference proteome</keyword>
<dbReference type="Pfam" id="PF25298">
    <property type="entry name" value="Baculo_FP_2nd"/>
    <property type="match status" value="1"/>
</dbReference>
<proteinExistence type="predicted"/>
<reference evidence="3" key="1">
    <citation type="submission" date="2022-03" db="EMBL/GenBank/DDBJ databases">
        <authorList>
            <person name="Lindestad O."/>
        </authorList>
    </citation>
    <scope>NUCLEOTIDE SEQUENCE</scope>
</reference>
<evidence type="ECO:0000313" key="3">
    <source>
        <dbReference type="EMBL" id="CAH2208342.1"/>
    </source>
</evidence>
<dbReference type="OrthoDB" id="7484550at2759"/>
<dbReference type="EMBL" id="CAKXAJ010003194">
    <property type="protein sequence ID" value="CAH2208342.1"/>
    <property type="molecule type" value="Genomic_DNA"/>
</dbReference>
<feature type="compositionally biased region" description="Polar residues" evidence="1">
    <location>
        <begin position="1"/>
        <end position="19"/>
    </location>
</feature>
<dbReference type="AlphaFoldDB" id="A0A8S4QEU9"/>
<accession>A0A8S4QEU9</accession>
<feature type="domain" description="FP protein C-terminal" evidence="2">
    <location>
        <begin position="252"/>
        <end position="303"/>
    </location>
</feature>
<feature type="region of interest" description="Disordered" evidence="1">
    <location>
        <begin position="1"/>
        <end position="30"/>
    </location>
</feature>
<comment type="caution">
    <text evidence="3">The sequence shown here is derived from an EMBL/GenBank/DDBJ whole genome shotgun (WGS) entry which is preliminary data.</text>
</comment>
<protein>
    <submittedName>
        <fullName evidence="3">Jg26950 protein</fullName>
    </submittedName>
</protein>
<sequence length="306" mass="35509">MPLNRTPPSTSGLSPSKHNSTLRDLIEDDKEYPVTETPKVKQGFRNKRRRSDEVGDRLASFMVEIKDILESFKNEQKTKFDKLEKIFLAVDDIKKQNGEIQNSVDFLSQKYDCIVTQIGKLESEKQSNLQYLQLLEDRLDNYERLSRATCIEIRNIPTVKSETKDSLLNTIIATGKILNMSIQPNEIKDVFRFNSRDPAYKTVLVDFNSVLTKERVIRMYRKTSKENNRPTTEKLRLTGPPKPIFISESLSSKAKRLFFFTKDFANSNQYTYCWTSSGKIYLRRKEGAPVILIRNESDLENLKSQK</sequence>
<dbReference type="Proteomes" id="UP000838756">
    <property type="component" value="Unassembled WGS sequence"/>
</dbReference>
<organism evidence="3 4">
    <name type="scientific">Pararge aegeria aegeria</name>
    <dbReference type="NCBI Taxonomy" id="348720"/>
    <lineage>
        <taxon>Eukaryota</taxon>
        <taxon>Metazoa</taxon>
        <taxon>Ecdysozoa</taxon>
        <taxon>Arthropoda</taxon>
        <taxon>Hexapoda</taxon>
        <taxon>Insecta</taxon>
        <taxon>Pterygota</taxon>
        <taxon>Neoptera</taxon>
        <taxon>Endopterygota</taxon>
        <taxon>Lepidoptera</taxon>
        <taxon>Glossata</taxon>
        <taxon>Ditrysia</taxon>
        <taxon>Papilionoidea</taxon>
        <taxon>Nymphalidae</taxon>
        <taxon>Satyrinae</taxon>
        <taxon>Satyrini</taxon>
        <taxon>Parargina</taxon>
        <taxon>Pararge</taxon>
    </lineage>
</organism>
<gene>
    <name evidence="3" type="primary">jg26950</name>
    <name evidence="3" type="ORF">PAEG_LOCUS958</name>
</gene>
<evidence type="ECO:0000256" key="1">
    <source>
        <dbReference type="SAM" id="MobiDB-lite"/>
    </source>
</evidence>
<dbReference type="InterPro" id="IPR057251">
    <property type="entry name" value="FP_C"/>
</dbReference>
<evidence type="ECO:0000259" key="2">
    <source>
        <dbReference type="Pfam" id="PF25298"/>
    </source>
</evidence>
<evidence type="ECO:0000313" key="4">
    <source>
        <dbReference type="Proteomes" id="UP000838756"/>
    </source>
</evidence>